<dbReference type="GO" id="GO:0008927">
    <property type="term" value="F:mannonate dehydratase activity"/>
    <property type="evidence" value="ECO:0007669"/>
    <property type="project" value="UniProtKB-EC"/>
</dbReference>
<gene>
    <name evidence="9 10" type="primary">uxuA</name>
    <name evidence="10" type="ORF">FGG15_08120</name>
</gene>
<keyword evidence="8 9" id="KW-0456">Lyase</keyword>
<dbReference type="PIRSF" id="PIRSF016049">
    <property type="entry name" value="Man_dehyd"/>
    <property type="match status" value="1"/>
</dbReference>
<evidence type="ECO:0000313" key="10">
    <source>
        <dbReference type="EMBL" id="TMU57498.1"/>
    </source>
</evidence>
<dbReference type="Gene3D" id="3.20.20.150">
    <property type="entry name" value="Divalent-metal-dependent TIM barrel enzymes"/>
    <property type="match status" value="1"/>
</dbReference>
<dbReference type="RefSeq" id="WP_138835051.1">
    <property type="nucleotide sequence ID" value="NZ_VCNI01000001.1"/>
</dbReference>
<evidence type="ECO:0000256" key="8">
    <source>
        <dbReference type="ARBA" id="ARBA00023239"/>
    </source>
</evidence>
<evidence type="ECO:0000256" key="6">
    <source>
        <dbReference type="ARBA" id="ARBA00023004"/>
    </source>
</evidence>
<dbReference type="EC" id="4.2.1.8" evidence="5 9"/>
<dbReference type="Pfam" id="PF03786">
    <property type="entry name" value="UxuA"/>
    <property type="match status" value="1"/>
</dbReference>
<comment type="pathway">
    <text evidence="3 9">Carbohydrate metabolism; pentose and glucuronate interconversion.</text>
</comment>
<keyword evidence="7 9" id="KW-0464">Manganese</keyword>
<dbReference type="HAMAP" id="MF_00106">
    <property type="entry name" value="UxuA"/>
    <property type="match status" value="1"/>
</dbReference>
<dbReference type="EMBL" id="VCNI01000001">
    <property type="protein sequence ID" value="TMU57498.1"/>
    <property type="molecule type" value="Genomic_DNA"/>
</dbReference>
<protein>
    <recommendedName>
        <fullName evidence="5 9">Mannonate dehydratase</fullName>
        <ecNumber evidence="5 9">4.2.1.8</ecNumber>
    </recommendedName>
    <alternativeName>
        <fullName evidence="9">D-mannonate hydro-lyase</fullName>
    </alternativeName>
</protein>
<sequence length="399" mass="45064">MDYLKKTFRWFGPSFGVSLPEIKQLGVEGIVTACGHIPIGEVWPMEDIASLKNEIIGHGMEWSVVESVNIHNAIKYGLPERDKFIENYIHTLKHLAAHGIFTVCYNFMALFDWTRTHLQFQLPTGAISMLYDPNAIAAFDLYILKREKALILYTDEQKEKATAYFENLNADGQQKLAQAILIGMPGTKEHLTLEHFERNLQALEDLDKTTLQNNLAYFLNAVIPEVEKLGVKMAIHPDDPPFPVFGIPRVVSTYEDLQSVFDCCPSPSNGLTFCSGSFGASENNNLIKIIQDFGDKIHFIHLRNVEREGGGRFYESSHLEGSVPMAEVMRELVQEQRRRLVNGNLEVAIPMRPDHGHVVLDDRLREEKFYPGYSLIGRAMGMAELKGLEVGVRNSLLLS</sequence>
<comment type="caution">
    <text evidence="10">The sequence shown here is derived from an EMBL/GenBank/DDBJ whole genome shotgun (WGS) entry which is preliminary data.</text>
</comment>
<dbReference type="InterPro" id="IPR004628">
    <property type="entry name" value="Man_deHydtase"/>
</dbReference>
<comment type="similarity">
    <text evidence="4 9">Belongs to the mannonate dehydratase family.</text>
</comment>
<evidence type="ECO:0000256" key="5">
    <source>
        <dbReference type="ARBA" id="ARBA00012927"/>
    </source>
</evidence>
<dbReference type="NCBIfam" id="NF003027">
    <property type="entry name" value="PRK03906.1"/>
    <property type="match status" value="1"/>
</dbReference>
<dbReference type="NCBIfam" id="TIGR00695">
    <property type="entry name" value="uxuA"/>
    <property type="match status" value="1"/>
</dbReference>
<dbReference type="PANTHER" id="PTHR30387">
    <property type="entry name" value="MANNONATE DEHYDRATASE"/>
    <property type="match status" value="1"/>
</dbReference>
<dbReference type="Proteomes" id="UP000751614">
    <property type="component" value="Unassembled WGS sequence"/>
</dbReference>
<proteinExistence type="inferred from homology"/>
<comment type="cofactor">
    <cofactor evidence="9">
        <name>Fe(2+)</name>
        <dbReference type="ChEBI" id="CHEBI:29033"/>
    </cofactor>
    <cofactor evidence="9">
        <name>Mn(2+)</name>
        <dbReference type="ChEBI" id="CHEBI:29035"/>
    </cofactor>
</comment>
<keyword evidence="6 9" id="KW-0408">Iron</keyword>
<evidence type="ECO:0000256" key="9">
    <source>
        <dbReference type="HAMAP-Rule" id="MF_00106"/>
    </source>
</evidence>
<evidence type="ECO:0000256" key="4">
    <source>
        <dbReference type="ARBA" id="ARBA00007389"/>
    </source>
</evidence>
<accession>A0ABY2WR63</accession>
<organism evidence="10 11">
    <name type="scientific">Flagellimonas algicola</name>
    <dbReference type="NCBI Taxonomy" id="2583815"/>
    <lineage>
        <taxon>Bacteria</taxon>
        <taxon>Pseudomonadati</taxon>
        <taxon>Bacteroidota</taxon>
        <taxon>Flavobacteriia</taxon>
        <taxon>Flavobacteriales</taxon>
        <taxon>Flavobacteriaceae</taxon>
        <taxon>Flagellimonas</taxon>
    </lineage>
</organism>
<dbReference type="PANTHER" id="PTHR30387:SF2">
    <property type="entry name" value="MANNONATE DEHYDRATASE"/>
    <property type="match status" value="1"/>
</dbReference>
<evidence type="ECO:0000256" key="7">
    <source>
        <dbReference type="ARBA" id="ARBA00023211"/>
    </source>
</evidence>
<name>A0ABY2WR63_9FLAO</name>
<evidence type="ECO:0000313" key="11">
    <source>
        <dbReference type="Proteomes" id="UP000751614"/>
    </source>
</evidence>
<evidence type="ECO:0000256" key="1">
    <source>
        <dbReference type="ARBA" id="ARBA00001794"/>
    </source>
</evidence>
<evidence type="ECO:0000256" key="3">
    <source>
        <dbReference type="ARBA" id="ARBA00004892"/>
    </source>
</evidence>
<dbReference type="InterPro" id="IPR036237">
    <property type="entry name" value="Xyl_isomerase-like_sf"/>
</dbReference>
<evidence type="ECO:0000256" key="2">
    <source>
        <dbReference type="ARBA" id="ARBA00002713"/>
    </source>
</evidence>
<keyword evidence="11" id="KW-1185">Reference proteome</keyword>
<comment type="catalytic activity">
    <reaction evidence="1 9">
        <text>D-mannonate = 2-dehydro-3-deoxy-D-gluconate + H2O</text>
        <dbReference type="Rhea" id="RHEA:20097"/>
        <dbReference type="ChEBI" id="CHEBI:15377"/>
        <dbReference type="ChEBI" id="CHEBI:17767"/>
        <dbReference type="ChEBI" id="CHEBI:57990"/>
        <dbReference type="EC" id="4.2.1.8"/>
    </reaction>
</comment>
<comment type="function">
    <text evidence="2 9">Catalyzes the dehydration of D-mannonate.</text>
</comment>
<reference evidence="10 11" key="1">
    <citation type="submission" date="2019-05" db="EMBL/GenBank/DDBJ databases">
        <title>Flagellimonas sp. AsT0115, sp. nov., isolated from a marine red algae, Asparagopsis taxiformis.</title>
        <authorList>
            <person name="Kim J."/>
            <person name="Jeong S.E."/>
            <person name="Jeon C.O."/>
        </authorList>
    </citation>
    <scope>NUCLEOTIDE SEQUENCE [LARGE SCALE GENOMIC DNA]</scope>
    <source>
        <strain evidence="10 11">AsT0115</strain>
    </source>
</reference>
<dbReference type="SUPFAM" id="SSF51658">
    <property type="entry name" value="Xylose isomerase-like"/>
    <property type="match status" value="1"/>
</dbReference>